<evidence type="ECO:0000259" key="3">
    <source>
        <dbReference type="Pfam" id="PF23359"/>
    </source>
</evidence>
<feature type="region of interest" description="Disordered" evidence="2">
    <location>
        <begin position="1"/>
        <end position="23"/>
    </location>
</feature>
<dbReference type="Proteomes" id="UP001596160">
    <property type="component" value="Unassembled WGS sequence"/>
</dbReference>
<evidence type="ECO:0000256" key="1">
    <source>
        <dbReference type="ARBA" id="ARBA00023125"/>
    </source>
</evidence>
<dbReference type="Pfam" id="PF23359">
    <property type="entry name" value="Lsr2_DNA-bd"/>
    <property type="match status" value="1"/>
</dbReference>
<keyword evidence="5" id="KW-1185">Reference proteome</keyword>
<feature type="compositionally biased region" description="Low complexity" evidence="2">
    <location>
        <begin position="61"/>
        <end position="72"/>
    </location>
</feature>
<gene>
    <name evidence="4" type="ORF">ACFPRH_32100</name>
</gene>
<feature type="region of interest" description="Disordered" evidence="2">
    <location>
        <begin position="150"/>
        <end position="169"/>
    </location>
</feature>
<evidence type="ECO:0000313" key="5">
    <source>
        <dbReference type="Proteomes" id="UP001596160"/>
    </source>
</evidence>
<evidence type="ECO:0000313" key="4">
    <source>
        <dbReference type="EMBL" id="MFC5156365.1"/>
    </source>
</evidence>
<proteinExistence type="predicted"/>
<dbReference type="EMBL" id="JBHSKP010000033">
    <property type="protein sequence ID" value="MFC5156365.1"/>
    <property type="molecule type" value="Genomic_DNA"/>
</dbReference>
<feature type="domain" description="Lsr2 DNA-binding" evidence="3">
    <location>
        <begin position="170"/>
        <end position="205"/>
    </location>
</feature>
<dbReference type="InterPro" id="IPR055370">
    <property type="entry name" value="Lsr2_DNA-bd"/>
</dbReference>
<organism evidence="4 5">
    <name type="scientific">Streptomyces amakusaensis</name>
    <dbReference type="NCBI Taxonomy" id="67271"/>
    <lineage>
        <taxon>Bacteria</taxon>
        <taxon>Bacillati</taxon>
        <taxon>Actinomycetota</taxon>
        <taxon>Actinomycetes</taxon>
        <taxon>Kitasatosporales</taxon>
        <taxon>Streptomycetaceae</taxon>
        <taxon>Streptomyces</taxon>
    </lineage>
</organism>
<comment type="caution">
    <text evidence="4">The sequence shown here is derived from an EMBL/GenBank/DDBJ whole genome shotgun (WGS) entry which is preliminary data.</text>
</comment>
<evidence type="ECO:0000256" key="2">
    <source>
        <dbReference type="SAM" id="MobiDB-lite"/>
    </source>
</evidence>
<accession>A0ABW0AVH9</accession>
<keyword evidence="1" id="KW-0238">DNA-binding</keyword>
<protein>
    <submittedName>
        <fullName evidence="4">Histone-like nucleoid-structuring protein Lsr2</fullName>
    </submittedName>
</protein>
<dbReference type="InterPro" id="IPR036625">
    <property type="entry name" value="E3-bd_dom_sf"/>
</dbReference>
<reference evidence="5" key="1">
    <citation type="journal article" date="2019" name="Int. J. Syst. Evol. Microbiol.">
        <title>The Global Catalogue of Microorganisms (GCM) 10K type strain sequencing project: providing services to taxonomists for standard genome sequencing and annotation.</title>
        <authorList>
            <consortium name="The Broad Institute Genomics Platform"/>
            <consortium name="The Broad Institute Genome Sequencing Center for Infectious Disease"/>
            <person name="Wu L."/>
            <person name="Ma J."/>
        </authorList>
    </citation>
    <scope>NUCLEOTIDE SEQUENCE [LARGE SCALE GENOMIC DNA]</scope>
    <source>
        <strain evidence="5">PCU 266</strain>
    </source>
</reference>
<dbReference type="Gene3D" id="4.10.320.10">
    <property type="entry name" value="E3-binding domain"/>
    <property type="match status" value="1"/>
</dbReference>
<feature type="region of interest" description="Disordered" evidence="2">
    <location>
        <begin position="49"/>
        <end position="73"/>
    </location>
</feature>
<dbReference type="RefSeq" id="WP_344485444.1">
    <property type="nucleotide sequence ID" value="NZ_BAAASB010000029.1"/>
</dbReference>
<name>A0ABW0AVH9_9ACTN</name>
<sequence length="219" mass="23647">MFTDWDVSREAQSLDLTETTEQQEAAAARAVARAATGPDDLHHLLDALGLPAPATHPSPTTPDGDTMDTPITEVTEHPAPTADVTVEQLLAWADDHPAATIRTKAVRIRDGLHGLRERHSADEAQRAAEERVAKLRAELDQAQRELKAVKNRAGAAGTGAEADPVPVASGRRDRAAIRTWARANHYEVADRGVIPQRVLDAYDAAHTTPHRTGRPAEGR</sequence>